<dbReference type="AlphaFoldDB" id="A0A8S1T429"/>
<sequence length="68" mass="8356">MQKILMDNSRRSSRNIFLKKILKQQKSESFTFRLYQRIHLDCAKNHIKVFKLLFMFSKYVIDEIVLQF</sequence>
<gene>
    <name evidence="1" type="ORF">POCTA_138.1.T0180375</name>
</gene>
<evidence type="ECO:0000313" key="1">
    <source>
        <dbReference type="EMBL" id="CAD8146578.1"/>
    </source>
</evidence>
<comment type="caution">
    <text evidence="1">The sequence shown here is derived from an EMBL/GenBank/DDBJ whole genome shotgun (WGS) entry which is preliminary data.</text>
</comment>
<evidence type="ECO:0000313" key="2">
    <source>
        <dbReference type="Proteomes" id="UP000683925"/>
    </source>
</evidence>
<organism evidence="1 2">
    <name type="scientific">Paramecium octaurelia</name>
    <dbReference type="NCBI Taxonomy" id="43137"/>
    <lineage>
        <taxon>Eukaryota</taxon>
        <taxon>Sar</taxon>
        <taxon>Alveolata</taxon>
        <taxon>Ciliophora</taxon>
        <taxon>Intramacronucleata</taxon>
        <taxon>Oligohymenophorea</taxon>
        <taxon>Peniculida</taxon>
        <taxon>Parameciidae</taxon>
        <taxon>Paramecium</taxon>
    </lineage>
</organism>
<proteinExistence type="predicted"/>
<reference evidence="1" key="1">
    <citation type="submission" date="2021-01" db="EMBL/GenBank/DDBJ databases">
        <authorList>
            <consortium name="Genoscope - CEA"/>
            <person name="William W."/>
        </authorList>
    </citation>
    <scope>NUCLEOTIDE SEQUENCE</scope>
</reference>
<accession>A0A8S1T429</accession>
<protein>
    <submittedName>
        <fullName evidence="1">Uncharacterized protein</fullName>
    </submittedName>
</protein>
<dbReference type="EMBL" id="CAJJDP010000018">
    <property type="protein sequence ID" value="CAD8146578.1"/>
    <property type="molecule type" value="Genomic_DNA"/>
</dbReference>
<name>A0A8S1T429_PAROT</name>
<keyword evidence="2" id="KW-1185">Reference proteome</keyword>
<dbReference type="Proteomes" id="UP000683925">
    <property type="component" value="Unassembled WGS sequence"/>
</dbReference>